<dbReference type="Proteomes" id="UP000322873">
    <property type="component" value="Unassembled WGS sequence"/>
</dbReference>
<feature type="coiled-coil region" evidence="1">
    <location>
        <begin position="109"/>
        <end position="136"/>
    </location>
</feature>
<comment type="caution">
    <text evidence="3">The sequence shown here is derived from an EMBL/GenBank/DDBJ whole genome shotgun (WGS) entry which is preliminary data.</text>
</comment>
<sequence>MPERHTHPPCACTAPSPRPSSPNSPPRPDPATPRAADTPPYPGRPSAAADSRTPCARTSTPRTRQCVARRAPHQVRHALEHAGVALVIRAKLPLPIRRAAEARAVRIAIVDAVLRVQALELRLKGLQERREATQVRELQAPVAVADVDVQAAAGVEGGEVGLAHDLAEVADVAQGVFAVVVGRRADLDRDVGVGAPVALNAQQDGNKGDSFSANRTHNRIIVYTMLCYASK</sequence>
<evidence type="ECO:0000313" key="4">
    <source>
        <dbReference type="Proteomes" id="UP000322873"/>
    </source>
</evidence>
<keyword evidence="4" id="KW-1185">Reference proteome</keyword>
<feature type="region of interest" description="Disordered" evidence="2">
    <location>
        <begin position="1"/>
        <end position="66"/>
    </location>
</feature>
<gene>
    <name evidence="3" type="ORF">EYC84_010372</name>
</gene>
<accession>A0A5M9JHS9</accession>
<evidence type="ECO:0000256" key="2">
    <source>
        <dbReference type="SAM" id="MobiDB-lite"/>
    </source>
</evidence>
<evidence type="ECO:0000256" key="1">
    <source>
        <dbReference type="SAM" id="Coils"/>
    </source>
</evidence>
<protein>
    <submittedName>
        <fullName evidence="3">Uncharacterized protein</fullName>
    </submittedName>
</protein>
<name>A0A5M9JHS9_MONFR</name>
<dbReference type="EMBL" id="VICG01000011">
    <property type="protein sequence ID" value="KAA8567342.1"/>
    <property type="molecule type" value="Genomic_DNA"/>
</dbReference>
<feature type="compositionally biased region" description="Pro residues" evidence="2">
    <location>
        <begin position="16"/>
        <end position="31"/>
    </location>
</feature>
<organism evidence="3 4">
    <name type="scientific">Monilinia fructicola</name>
    <name type="common">Brown rot fungus</name>
    <name type="synonym">Ciboria fructicola</name>
    <dbReference type="NCBI Taxonomy" id="38448"/>
    <lineage>
        <taxon>Eukaryota</taxon>
        <taxon>Fungi</taxon>
        <taxon>Dikarya</taxon>
        <taxon>Ascomycota</taxon>
        <taxon>Pezizomycotina</taxon>
        <taxon>Leotiomycetes</taxon>
        <taxon>Helotiales</taxon>
        <taxon>Sclerotiniaceae</taxon>
        <taxon>Monilinia</taxon>
    </lineage>
</organism>
<reference evidence="3 4" key="1">
    <citation type="submission" date="2019-06" db="EMBL/GenBank/DDBJ databases">
        <title>Genome Sequence of the Brown Rot Fungal Pathogen Monilinia fructicola.</title>
        <authorList>
            <person name="De Miccolis Angelini R.M."/>
            <person name="Landi L."/>
            <person name="Abate D."/>
            <person name="Pollastro S."/>
            <person name="Romanazzi G."/>
            <person name="Faretra F."/>
        </authorList>
    </citation>
    <scope>NUCLEOTIDE SEQUENCE [LARGE SCALE GENOMIC DNA]</scope>
    <source>
        <strain evidence="3 4">Mfrc123</strain>
    </source>
</reference>
<evidence type="ECO:0000313" key="3">
    <source>
        <dbReference type="EMBL" id="KAA8567342.1"/>
    </source>
</evidence>
<proteinExistence type="predicted"/>
<keyword evidence="1" id="KW-0175">Coiled coil</keyword>
<dbReference type="AlphaFoldDB" id="A0A5M9JHS9"/>